<keyword evidence="2" id="KW-0378">Hydrolase</keyword>
<reference evidence="2" key="1">
    <citation type="submission" date="2020-02" db="EMBL/GenBank/DDBJ databases">
        <authorList>
            <person name="Meier V. D."/>
        </authorList>
    </citation>
    <scope>NUCLEOTIDE SEQUENCE</scope>
    <source>
        <strain evidence="2">AVDCRST_MAG58</strain>
    </source>
</reference>
<feature type="non-terminal residue" evidence="2">
    <location>
        <position position="1"/>
    </location>
</feature>
<dbReference type="EMBL" id="CADCVF010000036">
    <property type="protein sequence ID" value="CAA9455856.1"/>
    <property type="molecule type" value="Genomic_DNA"/>
</dbReference>
<name>A0A6J4R153_9ACTN</name>
<keyword evidence="2" id="KW-0645">Protease</keyword>
<accession>A0A6J4R153</accession>
<feature type="non-terminal residue" evidence="2">
    <location>
        <position position="229"/>
    </location>
</feature>
<protein>
    <submittedName>
        <fullName evidence="2">Integral membrane rhomboid family serine protease MJ0610.1</fullName>
    </submittedName>
</protein>
<evidence type="ECO:0000313" key="2">
    <source>
        <dbReference type="EMBL" id="CAA9455856.1"/>
    </source>
</evidence>
<proteinExistence type="predicted"/>
<dbReference type="AlphaFoldDB" id="A0A6J4R153"/>
<gene>
    <name evidence="2" type="ORF">AVDCRST_MAG58-1555</name>
</gene>
<feature type="region of interest" description="Disordered" evidence="1">
    <location>
        <begin position="203"/>
        <end position="229"/>
    </location>
</feature>
<organism evidence="2">
    <name type="scientific">uncultured Rubrobacteraceae bacterium</name>
    <dbReference type="NCBI Taxonomy" id="349277"/>
    <lineage>
        <taxon>Bacteria</taxon>
        <taxon>Bacillati</taxon>
        <taxon>Actinomycetota</taxon>
        <taxon>Rubrobacteria</taxon>
        <taxon>Rubrobacterales</taxon>
        <taxon>Rubrobacteraceae</taxon>
        <taxon>environmental samples</taxon>
    </lineage>
</organism>
<feature type="compositionally biased region" description="Basic and acidic residues" evidence="1">
    <location>
        <begin position="209"/>
        <end position="220"/>
    </location>
</feature>
<dbReference type="GO" id="GO:0008233">
    <property type="term" value="F:peptidase activity"/>
    <property type="evidence" value="ECO:0007669"/>
    <property type="project" value="UniProtKB-KW"/>
</dbReference>
<feature type="region of interest" description="Disordered" evidence="1">
    <location>
        <begin position="28"/>
        <end position="59"/>
    </location>
</feature>
<evidence type="ECO:0000256" key="1">
    <source>
        <dbReference type="SAM" id="MobiDB-lite"/>
    </source>
</evidence>
<sequence>ERALPPTGDVRPHSHLCGRVRRCRARGSGLRLPAERRAGDTAPRSARAGRPRARRRRRRRSLALAVEHVLALGVHPPGAEHALSVLPRLVRRAGVRAKPFSRALPGQWARRGPRLPLLRRLRQARRRSFWRDLRSPRRRARLLCAPRHLLLAESPDPPAPDPDRPEPLLRILRPQYQQHGAYRRSRGRSRLRMAHGAHRLLQQDTPCGDTDRHPVRRGTDPARPVAALI</sequence>
<feature type="compositionally biased region" description="Basic residues" evidence="1">
    <location>
        <begin position="47"/>
        <end position="59"/>
    </location>
</feature>
<dbReference type="GO" id="GO:0006508">
    <property type="term" value="P:proteolysis"/>
    <property type="evidence" value="ECO:0007669"/>
    <property type="project" value="UniProtKB-KW"/>
</dbReference>